<dbReference type="Proteomes" id="UP001354989">
    <property type="component" value="Plasmid pPP4"/>
</dbReference>
<evidence type="ECO:0000313" key="2">
    <source>
        <dbReference type="Proteomes" id="UP001354989"/>
    </source>
</evidence>
<name>A0ABM7VLF8_9BACT</name>
<evidence type="ECO:0000313" key="1">
    <source>
        <dbReference type="EMBL" id="BDD01826.1"/>
    </source>
</evidence>
<reference evidence="1 2" key="1">
    <citation type="submission" date="2021-12" db="EMBL/GenBank/DDBJ databases">
        <title>Genome sequencing of bacteria with rrn-lacking chromosome and rrn-plasmid.</title>
        <authorList>
            <person name="Anda M."/>
            <person name="Iwasaki W."/>
        </authorList>
    </citation>
    <scope>NUCLEOTIDE SEQUENCE [LARGE SCALE GENOMIC DNA]</scope>
    <source>
        <strain evidence="1 2">NBRC 101262</strain>
        <plasmid evidence="1 2">pPP4</plasmid>
    </source>
</reference>
<sequence>MNIRQNLLTALAMGSLFMYSCSDTETKEPDPCVEGTPCFCESNPEHESCEEKCEVEEPMVAFIEVENQGLIPLEEGQGIGEFVGRIRVGGENAEFMVYDTEAMDNASWGGEKGGAATGAEGDLFIATEDCGGNDNLIVTNADGKDMANVTVDLVKNTYTLEFDDANVCSDHDMTRYTMIENGEAWDSDDAKEHPMLFAIGAVNGDDSGQQWWGSTPIPLFRSEDNPNVYEANVYNQKVDGEYHNNIRFTLVWNKAGQWGDSMVDEDTKKGIAKQWGIAPGVTDMPAQGTAWLKAFEIDLTSGSKIENPVDCGDWDGTDDTKLSSFSMNGLNNGPIQGVKIKFNLVTNSFEMTDLTHGED</sequence>
<organism evidence="1 2">
    <name type="scientific">Persicobacter psychrovividus</name>
    <dbReference type="NCBI Taxonomy" id="387638"/>
    <lineage>
        <taxon>Bacteria</taxon>
        <taxon>Pseudomonadati</taxon>
        <taxon>Bacteroidota</taxon>
        <taxon>Cytophagia</taxon>
        <taxon>Cytophagales</taxon>
        <taxon>Persicobacteraceae</taxon>
        <taxon>Persicobacter</taxon>
    </lineage>
</organism>
<proteinExistence type="predicted"/>
<protein>
    <submittedName>
        <fullName evidence="1">Uncharacterized protein</fullName>
    </submittedName>
</protein>
<dbReference type="EMBL" id="AP025296">
    <property type="protein sequence ID" value="BDD01826.1"/>
    <property type="molecule type" value="Genomic_DNA"/>
</dbReference>
<accession>A0ABM7VLF8</accession>
<geneLocation type="plasmid" evidence="1 2">
    <name>pPP4</name>
</geneLocation>
<gene>
    <name evidence="1" type="ORF">PEPS_41060</name>
</gene>
<dbReference type="PROSITE" id="PS51257">
    <property type="entry name" value="PROKAR_LIPOPROTEIN"/>
    <property type="match status" value="1"/>
</dbReference>
<keyword evidence="1" id="KW-0614">Plasmid</keyword>
<keyword evidence="2" id="KW-1185">Reference proteome</keyword>